<evidence type="ECO:0000313" key="2">
    <source>
        <dbReference type="EMBL" id="MXO60837.1"/>
    </source>
</evidence>
<dbReference type="SMART" id="SM00332">
    <property type="entry name" value="PP2Cc"/>
    <property type="match status" value="1"/>
</dbReference>
<dbReference type="Gene3D" id="3.60.40.10">
    <property type="entry name" value="PPM-type phosphatase domain"/>
    <property type="match status" value="1"/>
</dbReference>
<protein>
    <submittedName>
        <fullName evidence="2">SpoIIE family protein phosphatase</fullName>
    </submittedName>
</protein>
<dbReference type="PANTHER" id="PTHR47992">
    <property type="entry name" value="PROTEIN PHOSPHATASE"/>
    <property type="match status" value="1"/>
</dbReference>
<reference evidence="2 3" key="1">
    <citation type="submission" date="2019-12" db="EMBL/GenBank/DDBJ databases">
        <title>Genomic-based taxomic classification of the family Erythrobacteraceae.</title>
        <authorList>
            <person name="Xu L."/>
        </authorList>
    </citation>
    <scope>NUCLEOTIDE SEQUENCE [LARGE SCALE GENOMIC DNA]</scope>
    <source>
        <strain evidence="2 3">MCCC 1K01500</strain>
    </source>
</reference>
<dbReference type="GO" id="GO:0004722">
    <property type="term" value="F:protein serine/threonine phosphatase activity"/>
    <property type="evidence" value="ECO:0007669"/>
    <property type="project" value="InterPro"/>
</dbReference>
<dbReference type="AlphaFoldDB" id="A0A6I4T0Q6"/>
<dbReference type="SMART" id="SM00331">
    <property type="entry name" value="PP2C_SIG"/>
    <property type="match status" value="1"/>
</dbReference>
<dbReference type="OrthoDB" id="9801841at2"/>
<dbReference type="SUPFAM" id="SSF81606">
    <property type="entry name" value="PP2C-like"/>
    <property type="match status" value="1"/>
</dbReference>
<dbReference type="RefSeq" id="WP_159797377.1">
    <property type="nucleotide sequence ID" value="NZ_WTYM01000058.1"/>
</dbReference>
<evidence type="ECO:0000313" key="3">
    <source>
        <dbReference type="Proteomes" id="UP000433652"/>
    </source>
</evidence>
<dbReference type="CDD" id="cd00143">
    <property type="entry name" value="PP2Cc"/>
    <property type="match status" value="1"/>
</dbReference>
<gene>
    <name evidence="2" type="ORF">GRI89_14945</name>
</gene>
<dbReference type="EMBL" id="WTYM01000058">
    <property type="protein sequence ID" value="MXO60837.1"/>
    <property type="molecule type" value="Genomic_DNA"/>
</dbReference>
<dbReference type="Proteomes" id="UP000433652">
    <property type="component" value="Unassembled WGS sequence"/>
</dbReference>
<sequence length="237" mass="25414">MYFSSASACDLGKKRISNEDALLDRTDLAIWAVADGMGGHEAGEVASARIVEALAELGSEGTLESVAAETDRLLHEVNGELLEMAWGCGRPSTIGSTVVMLAIRNGRYVCLWAGDSRCYLIRGHSITQVTQDHSLVWDLVRSGMLDEAEAATHPDANVITRAIGAKRDLKIDVTSGSTEAGDHFLLVTDGVSRMLSDDELCRIIASRNPGQAVDEITETVLARGAPDNLSTIVVRVY</sequence>
<organism evidence="2 3">
    <name type="scientific">Croceibacterium salegens</name>
    <dbReference type="NCBI Taxonomy" id="1737568"/>
    <lineage>
        <taxon>Bacteria</taxon>
        <taxon>Pseudomonadati</taxon>
        <taxon>Pseudomonadota</taxon>
        <taxon>Alphaproteobacteria</taxon>
        <taxon>Sphingomonadales</taxon>
        <taxon>Erythrobacteraceae</taxon>
        <taxon>Croceibacterium</taxon>
    </lineage>
</organism>
<feature type="domain" description="PPM-type phosphatase" evidence="1">
    <location>
        <begin position="4"/>
        <end position="236"/>
    </location>
</feature>
<dbReference type="PROSITE" id="PS51746">
    <property type="entry name" value="PPM_2"/>
    <property type="match status" value="1"/>
</dbReference>
<dbReference type="InterPro" id="IPR001932">
    <property type="entry name" value="PPM-type_phosphatase-like_dom"/>
</dbReference>
<dbReference type="InterPro" id="IPR015655">
    <property type="entry name" value="PP2C"/>
</dbReference>
<dbReference type="Pfam" id="PF13672">
    <property type="entry name" value="PP2C_2"/>
    <property type="match status" value="1"/>
</dbReference>
<proteinExistence type="predicted"/>
<accession>A0A6I4T0Q6</accession>
<evidence type="ECO:0000259" key="1">
    <source>
        <dbReference type="PROSITE" id="PS51746"/>
    </source>
</evidence>
<comment type="caution">
    <text evidence="2">The sequence shown here is derived from an EMBL/GenBank/DDBJ whole genome shotgun (WGS) entry which is preliminary data.</text>
</comment>
<name>A0A6I4T0Q6_9SPHN</name>
<dbReference type="InterPro" id="IPR036457">
    <property type="entry name" value="PPM-type-like_dom_sf"/>
</dbReference>
<keyword evidence="3" id="KW-1185">Reference proteome</keyword>